<dbReference type="EMBL" id="DUTF01000355">
    <property type="protein sequence ID" value="HHY28345.1"/>
    <property type="molecule type" value="Genomic_DNA"/>
</dbReference>
<feature type="region of interest" description="Disordered" evidence="1">
    <location>
        <begin position="30"/>
        <end position="56"/>
    </location>
</feature>
<dbReference type="Proteomes" id="UP000553059">
    <property type="component" value="Unassembled WGS sequence"/>
</dbReference>
<evidence type="ECO:0000313" key="3">
    <source>
        <dbReference type="Proteomes" id="UP000553059"/>
    </source>
</evidence>
<evidence type="ECO:0000313" key="2">
    <source>
        <dbReference type="EMBL" id="HHY28345.1"/>
    </source>
</evidence>
<dbReference type="AlphaFoldDB" id="A0A7C6Z6D8"/>
<feature type="compositionally biased region" description="Polar residues" evidence="1">
    <location>
        <begin position="34"/>
        <end position="45"/>
    </location>
</feature>
<organism evidence="2 3">
    <name type="scientific">Desulfitobacterium dehalogenans</name>
    <dbReference type="NCBI Taxonomy" id="36854"/>
    <lineage>
        <taxon>Bacteria</taxon>
        <taxon>Bacillati</taxon>
        <taxon>Bacillota</taxon>
        <taxon>Clostridia</taxon>
        <taxon>Eubacteriales</taxon>
        <taxon>Desulfitobacteriaceae</taxon>
        <taxon>Desulfitobacterium</taxon>
    </lineage>
</organism>
<gene>
    <name evidence="2" type="ORF">GX523_16710</name>
</gene>
<accession>A0A7C6Z6D8</accession>
<evidence type="ECO:0000256" key="1">
    <source>
        <dbReference type="SAM" id="MobiDB-lite"/>
    </source>
</evidence>
<name>A0A7C6Z6D8_9FIRM</name>
<protein>
    <submittedName>
        <fullName evidence="2">Uncharacterized protein</fullName>
    </submittedName>
</protein>
<sequence length="56" mass="6284">MADYKKMYFALFNAVTSAINHLQDAQRDGKSEYIETQDSSLTILPTSADEKPKATE</sequence>
<reference evidence="2 3" key="1">
    <citation type="journal article" date="2020" name="Biotechnol. Biofuels">
        <title>New insights from the biogas microbiome by comprehensive genome-resolved metagenomics of nearly 1600 species originating from multiple anaerobic digesters.</title>
        <authorList>
            <person name="Campanaro S."/>
            <person name="Treu L."/>
            <person name="Rodriguez-R L.M."/>
            <person name="Kovalovszki A."/>
            <person name="Ziels R.M."/>
            <person name="Maus I."/>
            <person name="Zhu X."/>
            <person name="Kougias P.G."/>
            <person name="Basile A."/>
            <person name="Luo G."/>
            <person name="Schluter A."/>
            <person name="Konstantinidis K.T."/>
            <person name="Angelidaki I."/>
        </authorList>
    </citation>
    <scope>NUCLEOTIDE SEQUENCE [LARGE SCALE GENOMIC DNA]</scope>
    <source>
        <strain evidence="2">AS05jafATM_4</strain>
    </source>
</reference>
<comment type="caution">
    <text evidence="2">The sequence shown here is derived from an EMBL/GenBank/DDBJ whole genome shotgun (WGS) entry which is preliminary data.</text>
</comment>
<proteinExistence type="predicted"/>